<organism evidence="2 3">
    <name type="scientific">Streptomyces atratus</name>
    <dbReference type="NCBI Taxonomy" id="1893"/>
    <lineage>
        <taxon>Bacteria</taxon>
        <taxon>Bacillati</taxon>
        <taxon>Actinomycetota</taxon>
        <taxon>Actinomycetes</taxon>
        <taxon>Kitasatosporales</taxon>
        <taxon>Streptomycetaceae</taxon>
        <taxon>Streptomyces</taxon>
    </lineage>
</organism>
<feature type="chain" id="PRO_5016297349" evidence="1">
    <location>
        <begin position="27"/>
        <end position="81"/>
    </location>
</feature>
<gene>
    <name evidence="2" type="ORF">C5746_24375</name>
</gene>
<evidence type="ECO:0000313" key="3">
    <source>
        <dbReference type="Proteomes" id="UP000252698"/>
    </source>
</evidence>
<feature type="signal peptide" evidence="1">
    <location>
        <begin position="1"/>
        <end position="26"/>
    </location>
</feature>
<dbReference type="Proteomes" id="UP000252698">
    <property type="component" value="Chromosome"/>
</dbReference>
<dbReference type="EMBL" id="CP027306">
    <property type="protein sequence ID" value="AXE79527.1"/>
    <property type="molecule type" value="Genomic_DNA"/>
</dbReference>
<name>A0A2Z5JGM8_STRAR</name>
<keyword evidence="1" id="KW-0732">Signal</keyword>
<protein>
    <submittedName>
        <fullName evidence="2">Uncharacterized protein</fullName>
    </submittedName>
</protein>
<proteinExistence type="predicted"/>
<evidence type="ECO:0000256" key="1">
    <source>
        <dbReference type="SAM" id="SignalP"/>
    </source>
</evidence>
<reference evidence="2 3" key="1">
    <citation type="journal article" date="2018" name="Front. Microbiol.">
        <title>Genome Sequencing of Streptomyces atratus SCSIOZH16 and Activation Production of Nocardamine via Metabolic Engineering.</title>
        <authorList>
            <person name="Li Y."/>
            <person name="Zhang C."/>
            <person name="Liu C."/>
            <person name="Ju J."/>
            <person name="Ma J."/>
        </authorList>
    </citation>
    <scope>NUCLEOTIDE SEQUENCE [LARGE SCALE GENOMIC DNA]</scope>
    <source>
        <strain evidence="2 3">SCSIO_ZH16</strain>
    </source>
</reference>
<accession>A0A2Z5JGM8</accession>
<sequence length="81" mass="8850">MLLRTATAALSTLSFLICGTSPTTHADDSVEQVHPSGVESLRSGATADVRRTYRTIATHRVYAIEEYPRQHFPSTHVHGAT</sequence>
<dbReference type="KEGG" id="sata:C5746_24375"/>
<evidence type="ECO:0000313" key="2">
    <source>
        <dbReference type="EMBL" id="AXE79527.1"/>
    </source>
</evidence>
<dbReference type="AlphaFoldDB" id="A0A2Z5JGM8"/>